<dbReference type="GO" id="GO:0006284">
    <property type="term" value="P:base-excision repair"/>
    <property type="evidence" value="ECO:0007669"/>
    <property type="project" value="InterPro"/>
</dbReference>
<comment type="function">
    <text evidence="15">Involved in base excision repair of DNA damaged by oxidation or by mutagenic agents. Acts as DNA glycosylase that recognizes and removes damaged bases. Has a preference for oxidized purines, such as 7,8-dihydro-8-oxoguanine (8-oxoG). Has AP (apurinic/apyrimidinic) lyase activity and introduces nicks in the DNA strand. Cleaves the DNA backbone by beta-delta elimination to generate a single-strand break at the site of the removed base with both 3'- and 5'-phosphates.</text>
</comment>
<organism evidence="18 19">
    <name type="scientific">Methylobacterium durans</name>
    <dbReference type="NCBI Taxonomy" id="2202825"/>
    <lineage>
        <taxon>Bacteria</taxon>
        <taxon>Pseudomonadati</taxon>
        <taxon>Pseudomonadota</taxon>
        <taxon>Alphaproteobacteria</taxon>
        <taxon>Hyphomicrobiales</taxon>
        <taxon>Methylobacteriaceae</taxon>
        <taxon>Methylobacterium</taxon>
    </lineage>
</organism>
<dbReference type="NCBIfam" id="TIGR00577">
    <property type="entry name" value="fpg"/>
    <property type="match status" value="1"/>
</dbReference>
<dbReference type="GO" id="GO:0034039">
    <property type="term" value="F:8-oxo-7,8-dihydroguanine DNA N-glycosylase activity"/>
    <property type="evidence" value="ECO:0007669"/>
    <property type="project" value="TreeGrafter"/>
</dbReference>
<evidence type="ECO:0000256" key="3">
    <source>
        <dbReference type="ARBA" id="ARBA00011245"/>
    </source>
</evidence>
<comment type="cofactor">
    <cofactor evidence="15">
        <name>Zn(2+)</name>
        <dbReference type="ChEBI" id="CHEBI:29105"/>
    </cofactor>
    <text evidence="15">Binds 1 zinc ion per subunit.</text>
</comment>
<dbReference type="EC" id="3.2.2.23" evidence="15"/>
<dbReference type="GO" id="GO:0008270">
    <property type="term" value="F:zinc ion binding"/>
    <property type="evidence" value="ECO:0007669"/>
    <property type="project" value="UniProtKB-UniRule"/>
</dbReference>
<feature type="binding site" evidence="15">
    <location>
        <position position="125"/>
    </location>
    <ligand>
        <name>DNA</name>
        <dbReference type="ChEBI" id="CHEBI:16991"/>
    </ligand>
</feature>
<dbReference type="HAMAP" id="MF_00103">
    <property type="entry name" value="Fapy_DNA_glycosyl"/>
    <property type="match status" value="1"/>
</dbReference>
<evidence type="ECO:0000256" key="5">
    <source>
        <dbReference type="ARBA" id="ARBA00022763"/>
    </source>
</evidence>
<evidence type="ECO:0000256" key="8">
    <source>
        <dbReference type="ARBA" id="ARBA00022833"/>
    </source>
</evidence>
<dbReference type="InterPro" id="IPR010663">
    <property type="entry name" value="Znf_FPG/IleRS"/>
</dbReference>
<dbReference type="Gene3D" id="1.10.8.50">
    <property type="match status" value="1"/>
</dbReference>
<sequence length="312" mass="33784">MPELPEVETVRRGLTPALVGARFARVTLRRPNLRFPFPERFAARLEGRLVTDLARRAKYLTANLDSGETLIMHLGMSGRFDVALPDGRNVSPGDFYLEGALGTPKHDHVVMAMETGATVTYNDVRRFGFMDLVPTGTLAACRHFAGMGIEPLSEALTGEAVARLFRHRITPLKSALLDQRLIAGLGNIYVCEALHRAGLHPETPAGSLSGTDGKPTPKARLLARVIRDVLKEAVAAGGSTLRDYVHTDGSAGAFQHAFRVYDRVGEPCTAPGCRGTVARMVQSGRSTFYCAECQQAPGPARAPAVRRPTTRI</sequence>
<keyword evidence="10 15" id="KW-0234">DNA repair</keyword>
<keyword evidence="4 15" id="KW-0479">Metal-binding</keyword>
<dbReference type="GO" id="GO:0003684">
    <property type="term" value="F:damaged DNA binding"/>
    <property type="evidence" value="ECO:0007669"/>
    <property type="project" value="InterPro"/>
</dbReference>
<keyword evidence="5 15" id="KW-0227">DNA damage</keyword>
<dbReference type="RefSeq" id="WP_109886958.1">
    <property type="nucleotide sequence ID" value="NZ_CP029550.1"/>
</dbReference>
<dbReference type="SMART" id="SM00898">
    <property type="entry name" value="Fapy_DNA_glyco"/>
    <property type="match status" value="1"/>
</dbReference>
<proteinExistence type="inferred from homology"/>
<evidence type="ECO:0000256" key="13">
    <source>
        <dbReference type="ARBA" id="ARBA00023295"/>
    </source>
</evidence>
<evidence type="ECO:0000259" key="17">
    <source>
        <dbReference type="PROSITE" id="PS51068"/>
    </source>
</evidence>
<dbReference type="InterPro" id="IPR000214">
    <property type="entry name" value="Znf_DNA_glyclase/AP_lyase"/>
</dbReference>
<evidence type="ECO:0000313" key="19">
    <source>
        <dbReference type="Proteomes" id="UP000245926"/>
    </source>
</evidence>
<dbReference type="KEGG" id="mets:DK389_01155"/>
<dbReference type="Pfam" id="PF06827">
    <property type="entry name" value="zf-FPG_IleRS"/>
    <property type="match status" value="1"/>
</dbReference>
<keyword evidence="13 15" id="KW-0326">Glycosidase</keyword>
<dbReference type="Pfam" id="PF01149">
    <property type="entry name" value="Fapy_DNA_glyco"/>
    <property type="match status" value="1"/>
</dbReference>
<feature type="binding site" evidence="15">
    <location>
        <position position="106"/>
    </location>
    <ligand>
        <name>DNA</name>
        <dbReference type="ChEBI" id="CHEBI:16991"/>
    </ligand>
</feature>
<dbReference type="OrthoDB" id="9800855at2"/>
<keyword evidence="6 15" id="KW-0863">Zinc-finger</keyword>
<evidence type="ECO:0000256" key="4">
    <source>
        <dbReference type="ARBA" id="ARBA00022723"/>
    </source>
</evidence>
<evidence type="ECO:0000256" key="11">
    <source>
        <dbReference type="ARBA" id="ARBA00023239"/>
    </source>
</evidence>
<keyword evidence="7 15" id="KW-0378">Hydrolase</keyword>
<comment type="similarity">
    <text evidence="2 15">Belongs to the FPG family.</text>
</comment>
<evidence type="ECO:0000256" key="10">
    <source>
        <dbReference type="ARBA" id="ARBA00023204"/>
    </source>
</evidence>
<evidence type="ECO:0000256" key="1">
    <source>
        <dbReference type="ARBA" id="ARBA00001668"/>
    </source>
</evidence>
<gene>
    <name evidence="15" type="primary">mutM</name>
    <name evidence="15" type="synonym">fpg</name>
    <name evidence="18" type="ORF">DK389_01155</name>
</gene>
<accession>A0A2U8W185</accession>
<evidence type="ECO:0000256" key="9">
    <source>
        <dbReference type="ARBA" id="ARBA00023125"/>
    </source>
</evidence>
<dbReference type="InterPro" id="IPR010979">
    <property type="entry name" value="Ribosomal_uS13-like_H2TH"/>
</dbReference>
<dbReference type="EC" id="4.2.99.18" evidence="15"/>
<evidence type="ECO:0000256" key="2">
    <source>
        <dbReference type="ARBA" id="ARBA00009409"/>
    </source>
</evidence>
<keyword evidence="11 15" id="KW-0456">Lyase</keyword>
<feature type="active site" description="Proton donor" evidence="15">
    <location>
        <position position="3"/>
    </location>
</feature>
<protein>
    <recommendedName>
        <fullName evidence="15">Formamidopyrimidine-DNA glycosylase</fullName>
        <shortName evidence="15">Fapy-DNA glycosylase</shortName>
        <ecNumber evidence="15">3.2.2.23</ecNumber>
    </recommendedName>
    <alternativeName>
        <fullName evidence="15">DNA-(apurinic or apyrimidinic site) lyase MutM</fullName>
        <shortName evidence="15">AP lyase MutM</shortName>
        <ecNumber evidence="15">4.2.99.18</ecNumber>
    </alternativeName>
</protein>
<dbReference type="SMART" id="SM01232">
    <property type="entry name" value="H2TH"/>
    <property type="match status" value="1"/>
</dbReference>
<dbReference type="InterPro" id="IPR035937">
    <property type="entry name" value="FPG_N"/>
</dbReference>
<dbReference type="PROSITE" id="PS51066">
    <property type="entry name" value="ZF_FPG_2"/>
    <property type="match status" value="1"/>
</dbReference>
<dbReference type="SUPFAM" id="SSF46946">
    <property type="entry name" value="S13-like H2TH domain"/>
    <property type="match status" value="1"/>
</dbReference>
<feature type="binding site" evidence="15">
    <location>
        <position position="168"/>
    </location>
    <ligand>
        <name>DNA</name>
        <dbReference type="ChEBI" id="CHEBI:16991"/>
    </ligand>
</feature>
<evidence type="ECO:0000259" key="16">
    <source>
        <dbReference type="PROSITE" id="PS51066"/>
    </source>
</evidence>
<dbReference type="Gene3D" id="3.20.190.10">
    <property type="entry name" value="MutM-like, N-terminal"/>
    <property type="match status" value="1"/>
</dbReference>
<dbReference type="NCBIfam" id="NF002211">
    <property type="entry name" value="PRK01103.1"/>
    <property type="match status" value="1"/>
</dbReference>
<name>A0A2U8W185_9HYPH</name>
<dbReference type="PANTHER" id="PTHR22993">
    <property type="entry name" value="FORMAMIDOPYRIMIDINE-DNA GLYCOSYLASE"/>
    <property type="match status" value="1"/>
</dbReference>
<dbReference type="Pfam" id="PF06831">
    <property type="entry name" value="H2TH"/>
    <property type="match status" value="1"/>
</dbReference>
<comment type="catalytic activity">
    <reaction evidence="1 15">
        <text>Hydrolysis of DNA containing ring-opened 7-methylguanine residues, releasing 2,6-diamino-4-hydroxy-5-(N-methyl)formamidopyrimidine.</text>
        <dbReference type="EC" id="3.2.2.23"/>
    </reaction>
</comment>
<dbReference type="PROSITE" id="PS51068">
    <property type="entry name" value="FPG_CAT"/>
    <property type="match status" value="1"/>
</dbReference>
<feature type="active site" description="Proton donor; for delta-elimination activity" evidence="15">
    <location>
        <position position="285"/>
    </location>
</feature>
<feature type="active site" description="Proton donor; for beta-elimination activity" evidence="15">
    <location>
        <position position="58"/>
    </location>
</feature>
<evidence type="ECO:0000256" key="7">
    <source>
        <dbReference type="ARBA" id="ARBA00022801"/>
    </source>
</evidence>
<dbReference type="FunFam" id="1.10.8.50:FF:000003">
    <property type="entry name" value="Formamidopyrimidine-DNA glycosylase"/>
    <property type="match status" value="1"/>
</dbReference>
<evidence type="ECO:0000256" key="6">
    <source>
        <dbReference type="ARBA" id="ARBA00022771"/>
    </source>
</evidence>
<comment type="subunit">
    <text evidence="3 15">Monomer.</text>
</comment>
<evidence type="ECO:0000313" key="18">
    <source>
        <dbReference type="EMBL" id="AWN39408.1"/>
    </source>
</evidence>
<dbReference type="InterPro" id="IPR012319">
    <property type="entry name" value="FPG_cat"/>
</dbReference>
<comment type="catalytic activity">
    <reaction evidence="14 15">
        <text>2'-deoxyribonucleotide-(2'-deoxyribose 5'-phosphate)-2'-deoxyribonucleotide-DNA = a 3'-end 2'-deoxyribonucleotide-(2,3-dehydro-2,3-deoxyribose 5'-phosphate)-DNA + a 5'-end 5'-phospho-2'-deoxyribonucleoside-DNA + H(+)</text>
        <dbReference type="Rhea" id="RHEA:66592"/>
        <dbReference type="Rhea" id="RHEA-COMP:13180"/>
        <dbReference type="Rhea" id="RHEA-COMP:16897"/>
        <dbReference type="Rhea" id="RHEA-COMP:17067"/>
        <dbReference type="ChEBI" id="CHEBI:15378"/>
        <dbReference type="ChEBI" id="CHEBI:136412"/>
        <dbReference type="ChEBI" id="CHEBI:157695"/>
        <dbReference type="ChEBI" id="CHEBI:167181"/>
        <dbReference type="EC" id="4.2.99.18"/>
    </reaction>
</comment>
<evidence type="ECO:0000256" key="15">
    <source>
        <dbReference type="HAMAP-Rule" id="MF_00103"/>
    </source>
</evidence>
<dbReference type="SUPFAM" id="SSF81624">
    <property type="entry name" value="N-terminal domain of MutM-like DNA repair proteins"/>
    <property type="match status" value="1"/>
</dbReference>
<keyword evidence="9 15" id="KW-0238">DNA-binding</keyword>
<dbReference type="PANTHER" id="PTHR22993:SF9">
    <property type="entry name" value="FORMAMIDOPYRIMIDINE-DNA GLYCOSYLASE"/>
    <property type="match status" value="1"/>
</dbReference>
<dbReference type="Proteomes" id="UP000245926">
    <property type="component" value="Chromosome"/>
</dbReference>
<feature type="domain" description="FPG-type" evidence="16">
    <location>
        <begin position="259"/>
        <end position="295"/>
    </location>
</feature>
<dbReference type="InterPro" id="IPR015886">
    <property type="entry name" value="H2TH_FPG"/>
</dbReference>
<dbReference type="GO" id="GO:0140078">
    <property type="term" value="F:class I DNA-(apurinic or apyrimidinic site) endonuclease activity"/>
    <property type="evidence" value="ECO:0007669"/>
    <property type="project" value="UniProtKB-EC"/>
</dbReference>
<feature type="domain" description="Formamidopyrimidine-DNA glycosylase catalytic" evidence="17">
    <location>
        <begin position="2"/>
        <end position="128"/>
    </location>
</feature>
<dbReference type="SUPFAM" id="SSF57716">
    <property type="entry name" value="Glucocorticoid receptor-like (DNA-binding domain)"/>
    <property type="match status" value="1"/>
</dbReference>
<keyword evidence="12 15" id="KW-0511">Multifunctional enzyme</keyword>
<dbReference type="AlphaFoldDB" id="A0A2U8W185"/>
<keyword evidence="19" id="KW-1185">Reference proteome</keyword>
<feature type="active site" description="Schiff-base intermediate with DNA" evidence="15">
    <location>
        <position position="2"/>
    </location>
</feature>
<evidence type="ECO:0000256" key="14">
    <source>
        <dbReference type="ARBA" id="ARBA00044632"/>
    </source>
</evidence>
<evidence type="ECO:0000256" key="12">
    <source>
        <dbReference type="ARBA" id="ARBA00023268"/>
    </source>
</evidence>
<keyword evidence="8 15" id="KW-0862">Zinc</keyword>
<dbReference type="EMBL" id="CP029550">
    <property type="protein sequence ID" value="AWN39408.1"/>
    <property type="molecule type" value="Genomic_DNA"/>
</dbReference>
<dbReference type="InterPro" id="IPR020629">
    <property type="entry name" value="FPG_Glyclase"/>
</dbReference>
<reference evidence="19" key="1">
    <citation type="submission" date="2018-05" db="EMBL/GenBank/DDBJ databases">
        <title>Complete Genome Sequence of Methylobacterium sp. 17SD2-17.</title>
        <authorList>
            <person name="Srinivasan S."/>
        </authorList>
    </citation>
    <scope>NUCLEOTIDE SEQUENCE [LARGE SCALE GENOMIC DNA]</scope>
    <source>
        <strain evidence="19">17SD2-17</strain>
    </source>
</reference>
<dbReference type="CDD" id="cd08966">
    <property type="entry name" value="EcFpg-like_N"/>
    <property type="match status" value="1"/>
</dbReference>